<keyword evidence="3" id="KW-1185">Reference proteome</keyword>
<dbReference type="Gene3D" id="3.80.10.10">
    <property type="entry name" value="Ribonuclease Inhibitor"/>
    <property type="match status" value="1"/>
</dbReference>
<comment type="caution">
    <text evidence="2">The sequence shown here is derived from an EMBL/GenBank/DDBJ whole genome shotgun (WGS) entry which is preliminary data.</text>
</comment>
<organism evidence="2 3">
    <name type="scientific">Dunaliella salina</name>
    <name type="common">Green alga</name>
    <name type="synonym">Protococcus salinus</name>
    <dbReference type="NCBI Taxonomy" id="3046"/>
    <lineage>
        <taxon>Eukaryota</taxon>
        <taxon>Viridiplantae</taxon>
        <taxon>Chlorophyta</taxon>
        <taxon>core chlorophytes</taxon>
        <taxon>Chlorophyceae</taxon>
        <taxon>CS clade</taxon>
        <taxon>Chlamydomonadales</taxon>
        <taxon>Dunaliellaceae</taxon>
        <taxon>Dunaliella</taxon>
    </lineage>
</organism>
<sequence length="348" mass="38103">MQVGHIFAFLPDKDARQSFYDASPIVNRAPSVVKQITAINIDGSRLLQLGGGPLKTLPESAPVRKLSLIFGPPHRSLLLAIRVTSTLQARQSLREGLEEVTLNELGARDLPLLETLTLQCRSLRTLRVDTAGYGDCSPLALPTQLPDAFASLSGLCTLQLSFGRYHGEGWSAMSTNHLLNALVACTTIRSLVLSDCSSSQISVIPGLVFRMPHLEHLALGSRCAMEDFRDFFGRPGGNCVSSISSLQVESINVQELLTFLNDNCEVEHFPSLRSLEIKCLEDVTCAPPAAELFHFFHTGAFDDHIWHGKSNSLKISISERLQLEGEGCLQFLKDKGVHISDACTMFLS</sequence>
<proteinExistence type="predicted"/>
<evidence type="ECO:0008006" key="4">
    <source>
        <dbReference type="Google" id="ProtNLM"/>
    </source>
</evidence>
<comment type="subcellular location">
    <subcellularLocation>
        <location evidence="1">Cytoplasm</location>
        <location evidence="1">Cytoskeleton</location>
        <location evidence="1">Cilium axoneme</location>
    </subcellularLocation>
</comment>
<dbReference type="Proteomes" id="UP000815325">
    <property type="component" value="Unassembled WGS sequence"/>
</dbReference>
<evidence type="ECO:0000256" key="1">
    <source>
        <dbReference type="ARBA" id="ARBA00004430"/>
    </source>
</evidence>
<reference evidence="2" key="1">
    <citation type="submission" date="2017-08" db="EMBL/GenBank/DDBJ databases">
        <authorList>
            <person name="Polle J.E."/>
            <person name="Barry K."/>
            <person name="Cushman J."/>
            <person name="Schmutz J."/>
            <person name="Tran D."/>
            <person name="Hathwaick L.T."/>
            <person name="Yim W.C."/>
            <person name="Jenkins J."/>
            <person name="Mckie-Krisberg Z.M."/>
            <person name="Prochnik S."/>
            <person name="Lindquist E."/>
            <person name="Dockter R.B."/>
            <person name="Adam C."/>
            <person name="Molina H."/>
            <person name="Bunkerborg J."/>
            <person name="Jin E."/>
            <person name="Buchheim M."/>
            <person name="Magnuson J."/>
        </authorList>
    </citation>
    <scope>NUCLEOTIDE SEQUENCE</scope>
    <source>
        <strain evidence="2">CCAP 19/18</strain>
    </source>
</reference>
<accession>A0ABQ7GJG0</accession>
<gene>
    <name evidence="2" type="ORF">DUNSADRAFT_8443</name>
</gene>
<evidence type="ECO:0000313" key="2">
    <source>
        <dbReference type="EMBL" id="KAF5834755.1"/>
    </source>
</evidence>
<dbReference type="SUPFAM" id="SSF52047">
    <property type="entry name" value="RNI-like"/>
    <property type="match status" value="1"/>
</dbReference>
<dbReference type="EMBL" id="MU069739">
    <property type="protein sequence ID" value="KAF5834755.1"/>
    <property type="molecule type" value="Genomic_DNA"/>
</dbReference>
<name>A0ABQ7GJG0_DUNSA</name>
<dbReference type="InterPro" id="IPR032675">
    <property type="entry name" value="LRR_dom_sf"/>
</dbReference>
<protein>
    <recommendedName>
        <fullName evidence="4">Encoded protein</fullName>
    </recommendedName>
</protein>
<evidence type="ECO:0000313" key="3">
    <source>
        <dbReference type="Proteomes" id="UP000815325"/>
    </source>
</evidence>